<dbReference type="Gene3D" id="3.30.565.10">
    <property type="entry name" value="Histidine kinase-like ATPase, C-terminal domain"/>
    <property type="match status" value="1"/>
</dbReference>
<dbReference type="EMBL" id="FUYA01000003">
    <property type="protein sequence ID" value="SKA69133.1"/>
    <property type="molecule type" value="Genomic_DNA"/>
</dbReference>
<name>A0A1T4VVW5_9BACT</name>
<evidence type="ECO:0000256" key="6">
    <source>
        <dbReference type="ARBA" id="ARBA00022777"/>
    </source>
</evidence>
<dbReference type="InterPro" id="IPR011495">
    <property type="entry name" value="Sig_transdc_His_kin_sub2_dim/P"/>
</dbReference>
<comment type="catalytic activity">
    <reaction evidence="1">
        <text>ATP + protein L-histidine = ADP + protein N-phospho-L-histidine.</text>
        <dbReference type="EC" id="2.7.13.3"/>
    </reaction>
</comment>
<dbReference type="Pfam" id="PF00072">
    <property type="entry name" value="Response_reg"/>
    <property type="match status" value="1"/>
</dbReference>
<dbReference type="OrthoDB" id="5342753at2"/>
<dbReference type="SMART" id="SM00448">
    <property type="entry name" value="REC"/>
    <property type="match status" value="1"/>
</dbReference>
<dbReference type="InterPro" id="IPR036890">
    <property type="entry name" value="HATPase_C_sf"/>
</dbReference>
<feature type="modified residue" description="4-aspartylphosphate" evidence="8">
    <location>
        <position position="60"/>
    </location>
</feature>
<dbReference type="Proteomes" id="UP000189733">
    <property type="component" value="Unassembled WGS sequence"/>
</dbReference>
<dbReference type="STRING" id="1121442.SAMN02745702_01039"/>
<dbReference type="PROSITE" id="PS50109">
    <property type="entry name" value="HIS_KIN"/>
    <property type="match status" value="1"/>
</dbReference>
<keyword evidence="3 8" id="KW-0597">Phosphoprotein</keyword>
<dbReference type="InterPro" id="IPR005467">
    <property type="entry name" value="His_kinase_dom"/>
</dbReference>
<dbReference type="Gene3D" id="3.30.450.20">
    <property type="entry name" value="PAS domain"/>
    <property type="match status" value="1"/>
</dbReference>
<feature type="domain" description="Histidine kinase" evidence="9">
    <location>
        <begin position="154"/>
        <end position="348"/>
    </location>
</feature>
<keyword evidence="6 11" id="KW-0418">Kinase</keyword>
<dbReference type="SMART" id="SM00387">
    <property type="entry name" value="HATPase_c"/>
    <property type="match status" value="1"/>
</dbReference>
<evidence type="ECO:0000256" key="8">
    <source>
        <dbReference type="PROSITE-ProRule" id="PRU00169"/>
    </source>
</evidence>
<evidence type="ECO:0000259" key="10">
    <source>
        <dbReference type="PROSITE" id="PS50110"/>
    </source>
</evidence>
<dbReference type="AlphaFoldDB" id="A0A1T4VVW5"/>
<dbReference type="InterPro" id="IPR011006">
    <property type="entry name" value="CheY-like_superfamily"/>
</dbReference>
<evidence type="ECO:0000256" key="1">
    <source>
        <dbReference type="ARBA" id="ARBA00000085"/>
    </source>
</evidence>
<evidence type="ECO:0000256" key="4">
    <source>
        <dbReference type="ARBA" id="ARBA00022679"/>
    </source>
</evidence>
<dbReference type="PROSITE" id="PS50110">
    <property type="entry name" value="RESPONSE_REGULATORY"/>
    <property type="match status" value="1"/>
</dbReference>
<dbReference type="SUPFAM" id="SSF52172">
    <property type="entry name" value="CheY-like"/>
    <property type="match status" value="1"/>
</dbReference>
<dbReference type="GO" id="GO:0005524">
    <property type="term" value="F:ATP binding"/>
    <property type="evidence" value="ECO:0007669"/>
    <property type="project" value="UniProtKB-KW"/>
</dbReference>
<dbReference type="InterPro" id="IPR003594">
    <property type="entry name" value="HATPase_dom"/>
</dbReference>
<protein>
    <recommendedName>
        <fullName evidence="2">histidine kinase</fullName>
        <ecNumber evidence="2">2.7.13.3</ecNumber>
    </recommendedName>
</protein>
<keyword evidence="7" id="KW-0067">ATP-binding</keyword>
<proteinExistence type="predicted"/>
<gene>
    <name evidence="11" type="ORF">SAMN02745702_01039</name>
</gene>
<dbReference type="CDD" id="cd17534">
    <property type="entry name" value="REC_DC-like"/>
    <property type="match status" value="1"/>
</dbReference>
<dbReference type="SUPFAM" id="SSF55874">
    <property type="entry name" value="ATPase domain of HSP90 chaperone/DNA topoisomerase II/histidine kinase"/>
    <property type="match status" value="1"/>
</dbReference>
<dbReference type="EC" id="2.7.13.3" evidence="2"/>
<dbReference type="RefSeq" id="WP_078684345.1">
    <property type="nucleotide sequence ID" value="NZ_FUYA01000003.1"/>
</dbReference>
<dbReference type="Pfam" id="PF07568">
    <property type="entry name" value="HisKA_2"/>
    <property type="match status" value="1"/>
</dbReference>
<organism evidence="11 12">
    <name type="scientific">Desulfobaculum bizertense DSM 18034</name>
    <dbReference type="NCBI Taxonomy" id="1121442"/>
    <lineage>
        <taxon>Bacteria</taxon>
        <taxon>Pseudomonadati</taxon>
        <taxon>Thermodesulfobacteriota</taxon>
        <taxon>Desulfovibrionia</taxon>
        <taxon>Desulfovibrionales</taxon>
        <taxon>Desulfovibrionaceae</taxon>
        <taxon>Desulfobaculum</taxon>
    </lineage>
</organism>
<evidence type="ECO:0000313" key="12">
    <source>
        <dbReference type="Proteomes" id="UP000189733"/>
    </source>
</evidence>
<keyword evidence="4" id="KW-0808">Transferase</keyword>
<dbReference type="InterPro" id="IPR001789">
    <property type="entry name" value="Sig_transdc_resp-reg_receiver"/>
</dbReference>
<evidence type="ECO:0000259" key="9">
    <source>
        <dbReference type="PROSITE" id="PS50109"/>
    </source>
</evidence>
<reference evidence="11 12" key="1">
    <citation type="submission" date="2017-02" db="EMBL/GenBank/DDBJ databases">
        <authorList>
            <person name="Peterson S.W."/>
        </authorList>
    </citation>
    <scope>NUCLEOTIDE SEQUENCE [LARGE SCALE GENOMIC DNA]</scope>
    <source>
        <strain evidence="11 12">DSM 18034</strain>
    </source>
</reference>
<keyword evidence="5" id="KW-0547">Nucleotide-binding</keyword>
<sequence length="348" mass="38602">MKRMDVGRHTVLVVDDEGVIITQLEEMLTALGYDVVGKASSGRDAVRLANVLQPDIVLMDVVMPGDIDGIQACSIIQTTMDIPVVLLTAYGDDAHVNRAKGVHPYGYILKPSSNDQIKAMVEIVLEKKKVERGFNSMMNGLKHTVEDRRLQLKEVNHRIKNNLNMINALLSLQAMHSLSPECAQALQAVRGRVVAIAKIHEALHDSDNDEQINCRDYFEAIDEAVESTFPPETDVTITLDVEEFFLEPDKVMPIGLILNELLSNALRFAFPEGRERETVSEIRVEFHKREPEYILKVSDNGVGLSESISLESPGSLGLELVRSLVTQVGGSIEVERDNGTQYVVSFPV</sequence>
<evidence type="ECO:0000256" key="5">
    <source>
        <dbReference type="ARBA" id="ARBA00022741"/>
    </source>
</evidence>
<feature type="domain" description="Response regulatory" evidence="10">
    <location>
        <begin position="10"/>
        <end position="125"/>
    </location>
</feature>
<accession>A0A1T4VVW5</accession>
<evidence type="ECO:0000256" key="7">
    <source>
        <dbReference type="ARBA" id="ARBA00022840"/>
    </source>
</evidence>
<evidence type="ECO:0000313" key="11">
    <source>
        <dbReference type="EMBL" id="SKA69133.1"/>
    </source>
</evidence>
<dbReference type="GO" id="GO:0004673">
    <property type="term" value="F:protein histidine kinase activity"/>
    <property type="evidence" value="ECO:0007669"/>
    <property type="project" value="UniProtKB-EC"/>
</dbReference>
<dbReference type="Pfam" id="PF02518">
    <property type="entry name" value="HATPase_c"/>
    <property type="match status" value="1"/>
</dbReference>
<dbReference type="Gene3D" id="3.40.50.2300">
    <property type="match status" value="1"/>
</dbReference>
<dbReference type="PANTHER" id="PTHR41523">
    <property type="entry name" value="TWO-COMPONENT SYSTEM SENSOR PROTEIN"/>
    <property type="match status" value="1"/>
</dbReference>
<evidence type="ECO:0000256" key="2">
    <source>
        <dbReference type="ARBA" id="ARBA00012438"/>
    </source>
</evidence>
<dbReference type="PANTHER" id="PTHR41523:SF8">
    <property type="entry name" value="ETHYLENE RESPONSE SENSOR PROTEIN"/>
    <property type="match status" value="1"/>
</dbReference>
<dbReference type="GO" id="GO:0000160">
    <property type="term" value="P:phosphorelay signal transduction system"/>
    <property type="evidence" value="ECO:0007669"/>
    <property type="project" value="InterPro"/>
</dbReference>
<keyword evidence="12" id="KW-1185">Reference proteome</keyword>
<evidence type="ECO:0000256" key="3">
    <source>
        <dbReference type="ARBA" id="ARBA00022553"/>
    </source>
</evidence>